<dbReference type="AlphaFoldDB" id="A0A090WAL5"/>
<keyword evidence="1" id="KW-1133">Transmembrane helix</keyword>
<dbReference type="GO" id="GO:0016780">
    <property type="term" value="F:phosphotransferase activity, for other substituted phosphate groups"/>
    <property type="evidence" value="ECO:0007669"/>
    <property type="project" value="InterPro"/>
</dbReference>
<feature type="transmembrane region" description="Helical" evidence="1">
    <location>
        <begin position="114"/>
        <end position="134"/>
    </location>
</feature>
<dbReference type="InterPro" id="IPR000462">
    <property type="entry name" value="CDP-OH_P_trans"/>
</dbReference>
<reference evidence="2 3" key="1">
    <citation type="journal article" date="2014" name="Genome Announc.">
        <title>Draft Genome Sequence of Marine Flavobacterium Jejuia pallidilutea Strain 11shimoA1 and Pigmentation Mutants.</title>
        <authorList>
            <person name="Takatani N."/>
            <person name="Nakanishi M."/>
            <person name="Meirelles P."/>
            <person name="Mino S."/>
            <person name="Suda W."/>
            <person name="Oshima K."/>
            <person name="Hattori M."/>
            <person name="Ohkuma M."/>
            <person name="Hosokawa M."/>
            <person name="Miyashita K."/>
            <person name="Thompson F.L."/>
            <person name="Niwa A."/>
            <person name="Sawabe T."/>
            <person name="Sawabe T."/>
        </authorList>
    </citation>
    <scope>NUCLEOTIDE SEQUENCE [LARGE SCALE GENOMIC DNA]</scope>
    <source>
        <strain evidence="3">JCM19302</strain>
    </source>
</reference>
<dbReference type="Proteomes" id="UP000029646">
    <property type="component" value="Unassembled WGS sequence"/>
</dbReference>
<feature type="transmembrane region" description="Helical" evidence="1">
    <location>
        <begin position="85"/>
        <end position="108"/>
    </location>
</feature>
<evidence type="ECO:0000313" key="3">
    <source>
        <dbReference type="Proteomes" id="UP000029646"/>
    </source>
</evidence>
<dbReference type="RefSeq" id="WP_238567281.1">
    <property type="nucleotide sequence ID" value="NZ_BBNS01000025.1"/>
</dbReference>
<dbReference type="GO" id="GO:0008654">
    <property type="term" value="P:phospholipid biosynthetic process"/>
    <property type="evidence" value="ECO:0007669"/>
    <property type="project" value="InterPro"/>
</dbReference>
<dbReference type="EMBL" id="BBNS01000025">
    <property type="protein sequence ID" value="GAL72474.1"/>
    <property type="molecule type" value="Genomic_DNA"/>
</dbReference>
<sequence length="150" mass="17450">MARALKITSPRGSQLDSFGDQITFIIGLIGLFYFETSFIKTNLILICIAFIPYAVQMFIAYYKYGKATAFHTYLAKLSAVIQSIFILWALFFSPEYVLFYGMLIIGLLETLEEITLIFMYDVWAADVKGIYWAFKDKRRLKKIKRFNKSK</sequence>
<feature type="transmembrane region" description="Helical" evidence="1">
    <location>
        <begin position="43"/>
        <end position="64"/>
    </location>
</feature>
<dbReference type="InterPro" id="IPR043130">
    <property type="entry name" value="CDP-OH_PTrfase_TM_dom"/>
</dbReference>
<accession>A0A090WAL5</accession>
<protein>
    <recommendedName>
        <fullName evidence="4">CDP-diacylglycerol-glycerol-3-phosphate 3-phosphatidyltransferase</fullName>
    </recommendedName>
</protein>
<dbReference type="Pfam" id="PF01066">
    <property type="entry name" value="CDP-OH_P_transf"/>
    <property type="match status" value="1"/>
</dbReference>
<keyword evidence="1" id="KW-0812">Transmembrane</keyword>
<keyword evidence="1" id="KW-0472">Membrane</keyword>
<evidence type="ECO:0008006" key="4">
    <source>
        <dbReference type="Google" id="ProtNLM"/>
    </source>
</evidence>
<dbReference type="GO" id="GO:0016020">
    <property type="term" value="C:membrane"/>
    <property type="evidence" value="ECO:0007669"/>
    <property type="project" value="InterPro"/>
</dbReference>
<feature type="transmembrane region" description="Helical" evidence="1">
    <location>
        <begin position="21"/>
        <end position="37"/>
    </location>
</feature>
<evidence type="ECO:0000256" key="1">
    <source>
        <dbReference type="SAM" id="Phobius"/>
    </source>
</evidence>
<comment type="caution">
    <text evidence="2">The sequence shown here is derived from an EMBL/GenBank/DDBJ whole genome shotgun (WGS) entry which is preliminary data.</text>
</comment>
<gene>
    <name evidence="2" type="ORF">JCM19302_1596</name>
</gene>
<proteinExistence type="predicted"/>
<evidence type="ECO:0000313" key="2">
    <source>
        <dbReference type="EMBL" id="GAL72474.1"/>
    </source>
</evidence>
<organism evidence="2 3">
    <name type="scientific">Jejuia pallidilutea</name>
    <dbReference type="NCBI Taxonomy" id="504487"/>
    <lineage>
        <taxon>Bacteria</taxon>
        <taxon>Pseudomonadati</taxon>
        <taxon>Bacteroidota</taxon>
        <taxon>Flavobacteriia</taxon>
        <taxon>Flavobacteriales</taxon>
        <taxon>Flavobacteriaceae</taxon>
        <taxon>Jejuia</taxon>
    </lineage>
</organism>
<name>A0A090WAL5_9FLAO</name>
<dbReference type="Gene3D" id="1.20.120.1760">
    <property type="match status" value="1"/>
</dbReference>